<dbReference type="SMART" id="SM00382">
    <property type="entry name" value="AAA"/>
    <property type="match status" value="1"/>
</dbReference>
<feature type="transmembrane region" description="Helical" evidence="9">
    <location>
        <begin position="244"/>
        <end position="268"/>
    </location>
</feature>
<accession>A0A0P6VLA0</accession>
<dbReference type="PROSITE" id="PS50893">
    <property type="entry name" value="ABC_TRANSPORTER_2"/>
    <property type="match status" value="1"/>
</dbReference>
<keyword evidence="12" id="KW-1185">Reference proteome</keyword>
<evidence type="ECO:0000256" key="8">
    <source>
        <dbReference type="ARBA" id="ARBA00023136"/>
    </source>
</evidence>
<gene>
    <name evidence="11" type="ORF">ABB55_00605</name>
</gene>
<evidence type="ECO:0000313" key="11">
    <source>
        <dbReference type="EMBL" id="KPL50907.1"/>
    </source>
</evidence>
<evidence type="ECO:0000256" key="7">
    <source>
        <dbReference type="ARBA" id="ARBA00022989"/>
    </source>
</evidence>
<proteinExistence type="predicted"/>
<evidence type="ECO:0000256" key="6">
    <source>
        <dbReference type="ARBA" id="ARBA00022840"/>
    </source>
</evidence>
<evidence type="ECO:0000256" key="9">
    <source>
        <dbReference type="SAM" id="Phobius"/>
    </source>
</evidence>
<keyword evidence="4 9" id="KW-0812">Transmembrane</keyword>
<dbReference type="Proteomes" id="UP000048984">
    <property type="component" value="Unassembled WGS sequence"/>
</dbReference>
<feature type="transmembrane region" description="Helical" evidence="9">
    <location>
        <begin position="34"/>
        <end position="54"/>
    </location>
</feature>
<dbReference type="Pfam" id="PF02653">
    <property type="entry name" value="BPD_transp_2"/>
    <property type="match status" value="1"/>
</dbReference>
<dbReference type="GO" id="GO:0005524">
    <property type="term" value="F:ATP binding"/>
    <property type="evidence" value="ECO:0007669"/>
    <property type="project" value="UniProtKB-KW"/>
</dbReference>
<dbReference type="FunFam" id="3.40.50.300:FF:000421">
    <property type="entry name" value="Branched-chain amino acid ABC transporter ATP-binding protein"/>
    <property type="match status" value="1"/>
</dbReference>
<feature type="transmembrane region" description="Helical" evidence="9">
    <location>
        <begin position="85"/>
        <end position="104"/>
    </location>
</feature>
<comment type="subcellular location">
    <subcellularLocation>
        <location evidence="1">Cell membrane</location>
        <topology evidence="1">Multi-pass membrane protein</topology>
    </subcellularLocation>
</comment>
<dbReference type="RefSeq" id="WP_054357070.1">
    <property type="nucleotide sequence ID" value="NZ_LJYW01000001.1"/>
</dbReference>
<feature type="transmembrane region" description="Helical" evidence="9">
    <location>
        <begin position="116"/>
        <end position="136"/>
    </location>
</feature>
<evidence type="ECO:0000256" key="2">
    <source>
        <dbReference type="ARBA" id="ARBA00022448"/>
    </source>
</evidence>
<dbReference type="Gene3D" id="3.40.50.300">
    <property type="entry name" value="P-loop containing nucleotide triphosphate hydrolases"/>
    <property type="match status" value="1"/>
</dbReference>
<dbReference type="InterPro" id="IPR032823">
    <property type="entry name" value="BCA_ABC_TP_C"/>
</dbReference>
<dbReference type="Pfam" id="PF00005">
    <property type="entry name" value="ABC_tran"/>
    <property type="match status" value="1"/>
</dbReference>
<evidence type="ECO:0000256" key="5">
    <source>
        <dbReference type="ARBA" id="ARBA00022741"/>
    </source>
</evidence>
<reference evidence="11 12" key="2">
    <citation type="submission" date="2015-10" db="EMBL/GenBank/DDBJ databases">
        <title>Draft Genome Sequence of Prosthecomicrobium hirschii ATCC 27832.</title>
        <authorList>
            <person name="Daniel J."/>
            <person name="Givan S.A."/>
            <person name="Brun Y.V."/>
            <person name="Brown P.J."/>
        </authorList>
    </citation>
    <scope>NUCLEOTIDE SEQUENCE [LARGE SCALE GENOMIC DNA]</scope>
    <source>
        <strain evidence="11 12">16</strain>
    </source>
</reference>
<reference evidence="11 12" key="1">
    <citation type="submission" date="2015-09" db="EMBL/GenBank/DDBJ databases">
        <authorList>
            <person name="Jackson K.R."/>
            <person name="Lunt B.L."/>
            <person name="Fisher J.N.B."/>
            <person name="Gardner A.V."/>
            <person name="Bailey M.E."/>
            <person name="Deus L.M."/>
            <person name="Earl A.S."/>
            <person name="Gibby P.D."/>
            <person name="Hartmann K.A."/>
            <person name="Liu J.E."/>
            <person name="Manci A.M."/>
            <person name="Nielsen D.A."/>
            <person name="Solomon M.B."/>
            <person name="Breakwell D.P."/>
            <person name="Burnett S.H."/>
            <person name="Grose J.H."/>
        </authorList>
    </citation>
    <scope>NUCLEOTIDE SEQUENCE [LARGE SCALE GENOMIC DNA]</scope>
    <source>
        <strain evidence="11 12">16</strain>
    </source>
</reference>
<dbReference type="EMBL" id="LJYW01000001">
    <property type="protein sequence ID" value="KPL50907.1"/>
    <property type="molecule type" value="Genomic_DNA"/>
</dbReference>
<feature type="transmembrane region" description="Helical" evidence="9">
    <location>
        <begin position="206"/>
        <end position="224"/>
    </location>
</feature>
<dbReference type="InterPro" id="IPR003593">
    <property type="entry name" value="AAA+_ATPase"/>
</dbReference>
<dbReference type="InterPro" id="IPR003439">
    <property type="entry name" value="ABC_transporter-like_ATP-bd"/>
</dbReference>
<evidence type="ECO:0000313" key="12">
    <source>
        <dbReference type="Proteomes" id="UP000048984"/>
    </source>
</evidence>
<dbReference type="InterPro" id="IPR027417">
    <property type="entry name" value="P-loop_NTPase"/>
</dbReference>
<dbReference type="PANTHER" id="PTHR45772">
    <property type="entry name" value="CONSERVED COMPONENT OF ABC TRANSPORTER FOR NATURAL AMINO ACIDS-RELATED"/>
    <property type="match status" value="1"/>
</dbReference>
<keyword evidence="6" id="KW-0067">ATP-binding</keyword>
<keyword evidence="8 9" id="KW-0472">Membrane</keyword>
<dbReference type="STRING" id="665126.ABB55_00605"/>
<comment type="caution">
    <text evidence="11">The sequence shown here is derived from an EMBL/GenBank/DDBJ whole genome shotgun (WGS) entry which is preliminary data.</text>
</comment>
<name>A0A0P6VLA0_9HYPH</name>
<feature type="transmembrane region" description="Helical" evidence="9">
    <location>
        <begin position="156"/>
        <end position="176"/>
    </location>
</feature>
<protein>
    <recommendedName>
        <fullName evidence="10">ABC transporter domain-containing protein</fullName>
    </recommendedName>
</protein>
<evidence type="ECO:0000259" key="10">
    <source>
        <dbReference type="PROSITE" id="PS50893"/>
    </source>
</evidence>
<dbReference type="CDD" id="cd06581">
    <property type="entry name" value="TM_PBP1_LivM_like"/>
    <property type="match status" value="1"/>
</dbReference>
<dbReference type="GO" id="GO:0005886">
    <property type="term" value="C:plasma membrane"/>
    <property type="evidence" value="ECO:0007669"/>
    <property type="project" value="UniProtKB-SubCell"/>
</dbReference>
<keyword evidence="3" id="KW-1003">Cell membrane</keyword>
<sequence length="588" mass="61755">MNAALRPLGILLAAGLLAAAPAALSTFAVTLMNYIGIGALVAVGLVLLTGIGGLTSFGQAAFVGVAAYSTAWATTAGGVSPWLGLPFALLTTGLAALLIGAVTLRLGGHFLPLSTIAWGISIFYLFGNFEALGSHTGLSGIPPVSIGSIALIDSRAVYWLIWAAVGAGALFGANLLDSRQGRAVRALRGGPVLMASVGIDPFRTRLVIFLIAALYAGLAGWLYAHMSRFVSPAPFEIKPSIEYLLMALVGGASHIVGALVGAGLVTLLKNWLQDVLPHVTSNAAQYEQIAFAVILIVIMHHARGGLVPMLTRFLPRVRRAAPVGTDPLPRRTLPERGETVLVVDQAVRRFGGLVAVDKVSFELKAGEILGLIGPNGAGKSTMFNLLTGALRASSGRIAFLGQDITRMPQRRIAALGVARTFQHVKLRPAMTLVENVMLGAHLRTGAGWLSGGLRLDRSEEARARADAYAQLARVGLADKAEDLAGNLPLGQQRILEVARALAADPVMIVLDEPAAGLRRKEKEALAALLSDLRREGLAILVVEHDMDFVMGLVDRLVVMVFGARIAEGEPAAIRRNPDVQAAYLGGVA</sequence>
<feature type="domain" description="ABC transporter" evidence="10">
    <location>
        <begin position="341"/>
        <end position="586"/>
    </location>
</feature>
<dbReference type="InterPro" id="IPR043428">
    <property type="entry name" value="LivM-like"/>
</dbReference>
<dbReference type="PANTHER" id="PTHR45772:SF2">
    <property type="entry name" value="ABC TRANSPORTER ATP-BINDING PROTEIN"/>
    <property type="match status" value="1"/>
</dbReference>
<dbReference type="GO" id="GO:0015658">
    <property type="term" value="F:branched-chain amino acid transmembrane transporter activity"/>
    <property type="evidence" value="ECO:0007669"/>
    <property type="project" value="InterPro"/>
</dbReference>
<dbReference type="InterPro" id="IPR051120">
    <property type="entry name" value="ABC_AA/LPS_Transport"/>
</dbReference>
<dbReference type="GO" id="GO:0016887">
    <property type="term" value="F:ATP hydrolysis activity"/>
    <property type="evidence" value="ECO:0007669"/>
    <property type="project" value="InterPro"/>
</dbReference>
<dbReference type="AlphaFoldDB" id="A0A0P6VLA0"/>
<keyword evidence="2" id="KW-0813">Transport</keyword>
<evidence type="ECO:0000256" key="4">
    <source>
        <dbReference type="ARBA" id="ARBA00022692"/>
    </source>
</evidence>
<keyword evidence="5" id="KW-0547">Nucleotide-binding</keyword>
<evidence type="ECO:0000256" key="3">
    <source>
        <dbReference type="ARBA" id="ARBA00022475"/>
    </source>
</evidence>
<dbReference type="InterPro" id="IPR001851">
    <property type="entry name" value="ABC_transp_permease"/>
</dbReference>
<keyword evidence="7 9" id="KW-1133">Transmembrane helix</keyword>
<feature type="transmembrane region" description="Helical" evidence="9">
    <location>
        <begin position="289"/>
        <end position="310"/>
    </location>
</feature>
<dbReference type="SUPFAM" id="SSF52540">
    <property type="entry name" value="P-loop containing nucleoside triphosphate hydrolases"/>
    <property type="match status" value="1"/>
</dbReference>
<organism evidence="11 12">
    <name type="scientific">Prosthecodimorpha hirschii</name>
    <dbReference type="NCBI Taxonomy" id="665126"/>
    <lineage>
        <taxon>Bacteria</taxon>
        <taxon>Pseudomonadati</taxon>
        <taxon>Pseudomonadota</taxon>
        <taxon>Alphaproteobacteria</taxon>
        <taxon>Hyphomicrobiales</taxon>
        <taxon>Ancalomicrobiaceae</taxon>
        <taxon>Prosthecodimorpha</taxon>
    </lineage>
</organism>
<evidence type="ECO:0000256" key="1">
    <source>
        <dbReference type="ARBA" id="ARBA00004651"/>
    </source>
</evidence>
<dbReference type="Pfam" id="PF12399">
    <property type="entry name" value="BCA_ABC_TP_C"/>
    <property type="match status" value="1"/>
</dbReference>
<dbReference type="CDD" id="cd03219">
    <property type="entry name" value="ABC_Mj1267_LivG_branched"/>
    <property type="match status" value="1"/>
</dbReference>